<dbReference type="AlphaFoldDB" id="X8DD57"/>
<dbReference type="EMBL" id="JAOB01000021">
    <property type="protein sequence ID" value="EUA66006.1"/>
    <property type="molecule type" value="Genomic_DNA"/>
</dbReference>
<keyword evidence="1" id="KW-0067">ATP-binding</keyword>
<dbReference type="GO" id="GO:0016787">
    <property type="term" value="F:hydrolase activity"/>
    <property type="evidence" value="ECO:0007669"/>
    <property type="project" value="UniProtKB-KW"/>
</dbReference>
<protein>
    <submittedName>
        <fullName evidence="1">ATP-dependent DNA helicase recG domain protein</fullName>
        <ecNumber evidence="1">3.6.4.12</ecNumber>
    </submittedName>
</protein>
<keyword evidence="1" id="KW-0378">Hydrolase</keyword>
<dbReference type="GO" id="GO:0003678">
    <property type="term" value="F:DNA helicase activity"/>
    <property type="evidence" value="ECO:0007669"/>
    <property type="project" value="UniProtKB-EC"/>
</dbReference>
<comment type="caution">
    <text evidence="1">The sequence shown here is derived from an EMBL/GenBank/DDBJ whole genome shotgun (WGS) entry which is preliminary data.</text>
</comment>
<proteinExistence type="predicted"/>
<dbReference type="PATRIC" id="fig|1299334.3.peg.2027"/>
<accession>X8DD57</accession>
<dbReference type="InterPro" id="IPR027417">
    <property type="entry name" value="P-loop_NTPase"/>
</dbReference>
<sequence length="94" mass="10271">MSTNSIVSEWSSEISCGQGPAGITPHLLVMTATPIPRTVALTVYGDLETRHCVNFRVAASRSLRPRFSSMTSRHGWTVLAAIIEEVSAGRQPMW</sequence>
<name>X8DD57_MYCXE</name>
<dbReference type="Gene3D" id="3.40.50.300">
    <property type="entry name" value="P-loop containing nucleotide triphosphate hydrolases"/>
    <property type="match status" value="1"/>
</dbReference>
<dbReference type="EC" id="3.6.4.12" evidence="1"/>
<gene>
    <name evidence="1" type="ORF">I553_3362</name>
</gene>
<keyword evidence="1" id="KW-0547">Nucleotide-binding</keyword>
<organism evidence="1">
    <name type="scientific">Mycobacterium xenopi 4042</name>
    <dbReference type="NCBI Taxonomy" id="1299334"/>
    <lineage>
        <taxon>Bacteria</taxon>
        <taxon>Bacillati</taxon>
        <taxon>Actinomycetota</taxon>
        <taxon>Actinomycetes</taxon>
        <taxon>Mycobacteriales</taxon>
        <taxon>Mycobacteriaceae</taxon>
        <taxon>Mycobacterium</taxon>
    </lineage>
</organism>
<evidence type="ECO:0000313" key="1">
    <source>
        <dbReference type="EMBL" id="EUA66006.1"/>
    </source>
</evidence>
<reference evidence="1" key="1">
    <citation type="submission" date="2014-01" db="EMBL/GenBank/DDBJ databases">
        <authorList>
            <person name="Brown-Elliot B."/>
            <person name="Wallace R."/>
            <person name="Lenaerts A."/>
            <person name="Ordway D."/>
            <person name="DeGroote M.A."/>
            <person name="Parker T."/>
            <person name="Sizemore C."/>
            <person name="Tallon L.J."/>
            <person name="Sadzewicz L.K."/>
            <person name="Sengamalay N."/>
            <person name="Fraser C.M."/>
            <person name="Hine E."/>
            <person name="Shefchek K.A."/>
            <person name="Das S.P."/>
            <person name="Tettelin H."/>
        </authorList>
    </citation>
    <scope>NUCLEOTIDE SEQUENCE [LARGE SCALE GENOMIC DNA]</scope>
    <source>
        <strain evidence="1">4042</strain>
    </source>
</reference>
<keyword evidence="1" id="KW-0347">Helicase</keyword>